<reference evidence="8" key="1">
    <citation type="submission" date="2020-05" db="EMBL/GenBank/DDBJ databases">
        <authorList>
            <person name="Chiriac C."/>
            <person name="Salcher M."/>
            <person name="Ghai R."/>
            <person name="Kavagutti S V."/>
        </authorList>
    </citation>
    <scope>NUCLEOTIDE SEQUENCE</scope>
</reference>
<keyword evidence="4" id="KW-0732">Signal</keyword>
<dbReference type="PANTHER" id="PTHR30600:SF10">
    <property type="entry name" value="BLL6722 PROTEIN"/>
    <property type="match status" value="1"/>
</dbReference>
<keyword evidence="2" id="KW-0349">Heme</keyword>
<dbReference type="GO" id="GO:0009055">
    <property type="term" value="F:electron transfer activity"/>
    <property type="evidence" value="ECO:0007669"/>
    <property type="project" value="InterPro"/>
</dbReference>
<dbReference type="InterPro" id="IPR009056">
    <property type="entry name" value="Cyt_c-like_dom"/>
</dbReference>
<keyword evidence="3" id="KW-0479">Metal-binding</keyword>
<gene>
    <name evidence="8" type="ORF">UFOPK1440_01165</name>
</gene>
<dbReference type="AlphaFoldDB" id="A0A6J6CM22"/>
<dbReference type="Pfam" id="PF03150">
    <property type="entry name" value="CCP_MauG"/>
    <property type="match status" value="1"/>
</dbReference>
<evidence type="ECO:0000256" key="2">
    <source>
        <dbReference type="ARBA" id="ARBA00022617"/>
    </source>
</evidence>
<dbReference type="InterPro" id="IPR004852">
    <property type="entry name" value="Di-haem_cyt_c_peroxidsae"/>
</dbReference>
<feature type="domain" description="Cytochrome c" evidence="7">
    <location>
        <begin position="256"/>
        <end position="397"/>
    </location>
</feature>
<keyword evidence="5" id="KW-0560">Oxidoreductase</keyword>
<dbReference type="InterPro" id="IPR051395">
    <property type="entry name" value="Cytochrome_c_Peroxidase/MauG"/>
</dbReference>
<name>A0A6J6CM22_9ZZZZ</name>
<dbReference type="InterPro" id="IPR036909">
    <property type="entry name" value="Cyt_c-like_dom_sf"/>
</dbReference>
<organism evidence="8">
    <name type="scientific">freshwater metagenome</name>
    <dbReference type="NCBI Taxonomy" id="449393"/>
    <lineage>
        <taxon>unclassified sequences</taxon>
        <taxon>metagenomes</taxon>
        <taxon>ecological metagenomes</taxon>
    </lineage>
</organism>
<proteinExistence type="predicted"/>
<evidence type="ECO:0000256" key="6">
    <source>
        <dbReference type="ARBA" id="ARBA00023004"/>
    </source>
</evidence>
<dbReference type="GO" id="GO:0004130">
    <property type="term" value="F:cytochrome-c peroxidase activity"/>
    <property type="evidence" value="ECO:0007669"/>
    <property type="project" value="TreeGrafter"/>
</dbReference>
<evidence type="ECO:0000256" key="1">
    <source>
        <dbReference type="ARBA" id="ARBA00004196"/>
    </source>
</evidence>
<evidence type="ECO:0000313" key="8">
    <source>
        <dbReference type="EMBL" id="CAB4551369.1"/>
    </source>
</evidence>
<keyword evidence="6" id="KW-0408">Iron</keyword>
<evidence type="ECO:0000259" key="7">
    <source>
        <dbReference type="PROSITE" id="PS51007"/>
    </source>
</evidence>
<dbReference type="GO" id="GO:0046872">
    <property type="term" value="F:metal ion binding"/>
    <property type="evidence" value="ECO:0007669"/>
    <property type="project" value="UniProtKB-KW"/>
</dbReference>
<evidence type="ECO:0000256" key="5">
    <source>
        <dbReference type="ARBA" id="ARBA00023002"/>
    </source>
</evidence>
<sequence length="413" mass="44872">MRLQSFITVTLFVGIFCIIGCSKNDEITVIPSTTPAGNTSATTTVDPYAAIKLAFGINIDPTNLENYANQGKPAYIVKNNLGNNVITDKTATLGRVLFYDKNLSINNTISCANCHKQNFAFGDTALVSAGVEGGLTIRHSMRLINTRFANEAKFFWNERAANLNIQTTMPIVDHLEMGFSGENGRGSINTLIGKLSTINYYKELFKFTFGDSVITENRMQNALASFINSIQSFDSKYDIGRAQVNNDNQPFPNFTPAENQGKTLFITAPVFNAVGLRTTGGLGCNGCHNAPEFDIDPNTLNNGITGIANSANGLDITNTRAPSLRDLTNAAGAINTPMMHTGVLRSLRAVINHYNTINLNPRNNNLDPRLRPGGNGQNLNVTEAEIAAVVAFMQTLGGNNVYVNKKWSNPFLN</sequence>
<accession>A0A6J6CM22</accession>
<protein>
    <submittedName>
        <fullName evidence="8">Unannotated protein</fullName>
    </submittedName>
</protein>
<comment type="subcellular location">
    <subcellularLocation>
        <location evidence="1">Cell envelope</location>
    </subcellularLocation>
</comment>
<dbReference type="GO" id="GO:0020037">
    <property type="term" value="F:heme binding"/>
    <property type="evidence" value="ECO:0007669"/>
    <property type="project" value="InterPro"/>
</dbReference>
<dbReference type="SUPFAM" id="SSF46626">
    <property type="entry name" value="Cytochrome c"/>
    <property type="match status" value="2"/>
</dbReference>
<dbReference type="PANTHER" id="PTHR30600">
    <property type="entry name" value="CYTOCHROME C PEROXIDASE-RELATED"/>
    <property type="match status" value="1"/>
</dbReference>
<dbReference type="Gene3D" id="1.10.760.10">
    <property type="entry name" value="Cytochrome c-like domain"/>
    <property type="match status" value="2"/>
</dbReference>
<evidence type="ECO:0000256" key="4">
    <source>
        <dbReference type="ARBA" id="ARBA00022729"/>
    </source>
</evidence>
<dbReference type="PROSITE" id="PS51007">
    <property type="entry name" value="CYTC"/>
    <property type="match status" value="1"/>
</dbReference>
<evidence type="ECO:0000256" key="3">
    <source>
        <dbReference type="ARBA" id="ARBA00022723"/>
    </source>
</evidence>
<dbReference type="GO" id="GO:0030313">
    <property type="term" value="C:cell envelope"/>
    <property type="evidence" value="ECO:0007669"/>
    <property type="project" value="UniProtKB-SubCell"/>
</dbReference>
<dbReference type="EMBL" id="CAEZSP010000097">
    <property type="protein sequence ID" value="CAB4551369.1"/>
    <property type="molecule type" value="Genomic_DNA"/>
</dbReference>